<name>A0A365XX92_9BACT</name>
<feature type="domain" description="Cyclic nucleotide-binding" evidence="1">
    <location>
        <begin position="22"/>
        <end position="110"/>
    </location>
</feature>
<dbReference type="Pfam" id="PF00027">
    <property type="entry name" value="cNMP_binding"/>
    <property type="match status" value="1"/>
</dbReference>
<dbReference type="CDD" id="cd00038">
    <property type="entry name" value="CAP_ED"/>
    <property type="match status" value="1"/>
</dbReference>
<keyword evidence="3" id="KW-1185">Reference proteome</keyword>
<dbReference type="AlphaFoldDB" id="A0A365XX92"/>
<proteinExistence type="predicted"/>
<evidence type="ECO:0000313" key="3">
    <source>
        <dbReference type="Proteomes" id="UP000253410"/>
    </source>
</evidence>
<dbReference type="InterPro" id="IPR000595">
    <property type="entry name" value="cNMP-bd_dom"/>
</dbReference>
<dbReference type="EMBL" id="QFFJ01000002">
    <property type="protein sequence ID" value="RBL90976.1"/>
    <property type="molecule type" value="Genomic_DNA"/>
</dbReference>
<dbReference type="InterPro" id="IPR014710">
    <property type="entry name" value="RmlC-like_jellyroll"/>
</dbReference>
<evidence type="ECO:0000259" key="1">
    <source>
        <dbReference type="Pfam" id="PF00027"/>
    </source>
</evidence>
<evidence type="ECO:0000313" key="2">
    <source>
        <dbReference type="EMBL" id="RBL90976.1"/>
    </source>
</evidence>
<dbReference type="InterPro" id="IPR018490">
    <property type="entry name" value="cNMP-bd_dom_sf"/>
</dbReference>
<dbReference type="Gene3D" id="2.60.120.10">
    <property type="entry name" value="Jelly Rolls"/>
    <property type="match status" value="1"/>
</dbReference>
<reference evidence="2 3" key="1">
    <citation type="submission" date="2018-05" db="EMBL/GenBank/DDBJ databases">
        <title>Chitinophaga sp. K3CV102501T nov., isolated from isolated from a monsoon evergreen broad-leaved forest soil.</title>
        <authorList>
            <person name="Lv Y."/>
        </authorList>
    </citation>
    <scope>NUCLEOTIDE SEQUENCE [LARGE SCALE GENOMIC DNA]</scope>
    <source>
        <strain evidence="2 3">GDMCC 1.1325</strain>
    </source>
</reference>
<dbReference type="Proteomes" id="UP000253410">
    <property type="component" value="Unassembled WGS sequence"/>
</dbReference>
<sequence>MEQYAPLSGDAKNAFTEHLHFRELKKHELYLVQEDIPQKIAYVSRGLLSYYRIQENGDIVIKRFFAENSFVASTAALVKRAPSMFAIEALEDTLLIEFHFEQFKQLMHNYTDLAFFWISYLEENWVARKEELEITLKYLTAKERYLDFIQNNPTLVNRLRQHHIAAFLGVTPTQLSRIRKEL</sequence>
<comment type="caution">
    <text evidence="2">The sequence shown here is derived from an EMBL/GenBank/DDBJ whole genome shotgun (WGS) entry which is preliminary data.</text>
</comment>
<dbReference type="SUPFAM" id="SSF51206">
    <property type="entry name" value="cAMP-binding domain-like"/>
    <property type="match status" value="1"/>
</dbReference>
<protein>
    <submittedName>
        <fullName evidence="2">Crp/Fnr family transcriptional regulator</fullName>
    </submittedName>
</protein>
<organism evidence="2 3">
    <name type="scientific">Chitinophaga flava</name>
    <dbReference type="NCBI Taxonomy" id="2259036"/>
    <lineage>
        <taxon>Bacteria</taxon>
        <taxon>Pseudomonadati</taxon>
        <taxon>Bacteroidota</taxon>
        <taxon>Chitinophagia</taxon>
        <taxon>Chitinophagales</taxon>
        <taxon>Chitinophagaceae</taxon>
        <taxon>Chitinophaga</taxon>
    </lineage>
</organism>
<gene>
    <name evidence="2" type="ORF">DF182_25190</name>
</gene>
<dbReference type="OrthoDB" id="9152304at2"/>
<accession>A0A365XX92</accession>